<dbReference type="GO" id="GO:0015031">
    <property type="term" value="P:protein transport"/>
    <property type="evidence" value="ECO:0007669"/>
    <property type="project" value="UniProtKB-KW"/>
</dbReference>
<evidence type="ECO:0000256" key="3">
    <source>
        <dbReference type="ARBA" id="ARBA00022448"/>
    </source>
</evidence>
<feature type="domain" description="Solute-binding protein family 5" evidence="7">
    <location>
        <begin position="118"/>
        <end position="447"/>
    </location>
</feature>
<protein>
    <submittedName>
        <fullName evidence="8">ABC transporter substrate-binding protein</fullName>
    </submittedName>
</protein>
<dbReference type="PROSITE" id="PS51318">
    <property type="entry name" value="TAT"/>
    <property type="match status" value="1"/>
</dbReference>
<keyword evidence="5" id="KW-0571">Peptide transport</keyword>
<dbReference type="InterPro" id="IPR039424">
    <property type="entry name" value="SBP_5"/>
</dbReference>
<comment type="caution">
    <text evidence="8">The sequence shown here is derived from an EMBL/GenBank/DDBJ whole genome shotgun (WGS) entry which is preliminary data.</text>
</comment>
<sequence length="547" mass="60565">MSDSNVLATLDGNAPHPAVDALCNQVQRGEINRRQFLRTAALLGITAASASTFIGSALLGSDAQAADGTPARQGGSLRFACAIQEVQDPMLITWIEASNLLRNSLEYLTWVDADNITHPYLAESWSPSEDLTTWTFNLRQDVKWSNGDSFNADDVQHNIQRWIAADSKSVNRTAFQDIKAFEKVSDYQFRLQLKRPILAIPEMLNAFTCALVHRSFKAGDDWAKNPLATGPFKLVSFAVNKQATFAKRADYWGKPANLDELRYIDMGTDVSTHLAALQAGQVDVLYRVTVAELDLAKRLPGAQLLSCKSAQTVVMRMACDQKPFTDVRVRKAVVLCADNAQMLKVAYRGMGTLGEDHHVAPSHPEYFPLPKRERDVAAAKKLLVEAGFANGLDIDLIVGNTQGRYEQDCAQILQQNCLEAGIRINLKVVPAAQYWPIWDKAAFSLTYWAHRPLGVMSLELAYRGGGAWNESHYRDPAFDAALDKAMGIIDPKQRAVAMQSVEQILQDACVIVQPFWGDKFTAVSKKVQGFQVHPSDFYPMGNVWLSA</sequence>
<dbReference type="Proteomes" id="UP000030060">
    <property type="component" value="Unassembled WGS sequence"/>
</dbReference>
<keyword evidence="3" id="KW-0813">Transport</keyword>
<dbReference type="Gene3D" id="3.40.190.10">
    <property type="entry name" value="Periplasmic binding protein-like II"/>
    <property type="match status" value="1"/>
</dbReference>
<accession>A0A0A1YU31</accession>
<dbReference type="Gene3D" id="3.90.76.10">
    <property type="entry name" value="Dipeptide-binding Protein, Domain 1"/>
    <property type="match status" value="1"/>
</dbReference>
<evidence type="ECO:0000313" key="8">
    <source>
        <dbReference type="EMBL" id="KGE64489.1"/>
    </source>
</evidence>
<dbReference type="InterPro" id="IPR000914">
    <property type="entry name" value="SBP_5_dom"/>
</dbReference>
<dbReference type="GO" id="GO:0030288">
    <property type="term" value="C:outer membrane-bounded periplasmic space"/>
    <property type="evidence" value="ECO:0007669"/>
    <property type="project" value="UniProtKB-ARBA"/>
</dbReference>
<organism evidence="8 9">
    <name type="scientific">Pseudomonas fluorescens LMG 5329</name>
    <dbReference type="NCBI Taxonomy" id="1324332"/>
    <lineage>
        <taxon>Bacteria</taxon>
        <taxon>Pseudomonadati</taxon>
        <taxon>Pseudomonadota</taxon>
        <taxon>Gammaproteobacteria</taxon>
        <taxon>Pseudomonadales</taxon>
        <taxon>Pseudomonadaceae</taxon>
        <taxon>Pseudomonas</taxon>
    </lineage>
</organism>
<dbReference type="OrthoDB" id="9801912at2"/>
<gene>
    <name evidence="8" type="ORF">K814_0128940</name>
</gene>
<dbReference type="PANTHER" id="PTHR30290:SF10">
    <property type="entry name" value="PERIPLASMIC OLIGOPEPTIDE-BINDING PROTEIN-RELATED"/>
    <property type="match status" value="1"/>
</dbReference>
<comment type="similarity">
    <text evidence="2">Belongs to the bacterial solute-binding protein 5 family.</text>
</comment>
<keyword evidence="4" id="KW-0732">Signal</keyword>
<keyword evidence="6" id="KW-0653">Protein transport</keyword>
<dbReference type="PIRSF" id="PIRSF002741">
    <property type="entry name" value="MppA"/>
    <property type="match status" value="1"/>
</dbReference>
<evidence type="ECO:0000256" key="5">
    <source>
        <dbReference type="ARBA" id="ARBA00022856"/>
    </source>
</evidence>
<name>A0A0A1YU31_PSEFL</name>
<dbReference type="PANTHER" id="PTHR30290">
    <property type="entry name" value="PERIPLASMIC BINDING COMPONENT OF ABC TRANSPORTER"/>
    <property type="match status" value="1"/>
</dbReference>
<dbReference type="Pfam" id="PF00496">
    <property type="entry name" value="SBP_bac_5"/>
    <property type="match status" value="1"/>
</dbReference>
<dbReference type="AlphaFoldDB" id="A0A0A1YU31"/>
<dbReference type="RefSeq" id="WP_038850863.1">
    <property type="nucleotide sequence ID" value="NZ_ASGY01000229.1"/>
</dbReference>
<evidence type="ECO:0000313" key="9">
    <source>
        <dbReference type="Proteomes" id="UP000030060"/>
    </source>
</evidence>
<evidence type="ECO:0000256" key="6">
    <source>
        <dbReference type="ARBA" id="ARBA00022927"/>
    </source>
</evidence>
<dbReference type="GO" id="GO:0015833">
    <property type="term" value="P:peptide transport"/>
    <property type="evidence" value="ECO:0007669"/>
    <property type="project" value="UniProtKB-KW"/>
</dbReference>
<proteinExistence type="inferred from homology"/>
<reference evidence="8 9" key="1">
    <citation type="journal article" date="2013" name="Genome Announc.">
        <title>Draft Genome Sequence of Pseudomonas fluorescens LMG 5329, a White Line-Inducing Principle-Producing Bioindicator for the Mushroom Pathogen Pseudomonas tolaasii.</title>
        <authorList>
            <person name="Ghequire M.G."/>
            <person name="Rokni-Zadeh H."/>
            <person name="Zarrineh P."/>
            <person name="De Mot R."/>
        </authorList>
    </citation>
    <scope>NUCLEOTIDE SEQUENCE [LARGE SCALE GENOMIC DNA]</scope>
    <source>
        <strain evidence="8 9">LMG 5329</strain>
    </source>
</reference>
<dbReference type="InterPro" id="IPR030678">
    <property type="entry name" value="Peptide/Ni-bd"/>
</dbReference>
<evidence type="ECO:0000256" key="2">
    <source>
        <dbReference type="ARBA" id="ARBA00005695"/>
    </source>
</evidence>
<evidence type="ECO:0000256" key="1">
    <source>
        <dbReference type="ARBA" id="ARBA00004196"/>
    </source>
</evidence>
<dbReference type="Gene3D" id="3.10.105.10">
    <property type="entry name" value="Dipeptide-binding Protein, Domain 3"/>
    <property type="match status" value="1"/>
</dbReference>
<dbReference type="InterPro" id="IPR006311">
    <property type="entry name" value="TAT_signal"/>
</dbReference>
<dbReference type="EMBL" id="ASGY01000229">
    <property type="protein sequence ID" value="KGE64489.1"/>
    <property type="molecule type" value="Genomic_DNA"/>
</dbReference>
<comment type="subcellular location">
    <subcellularLocation>
        <location evidence="1">Cell envelope</location>
    </subcellularLocation>
</comment>
<dbReference type="CDD" id="cd08503">
    <property type="entry name" value="PBP2_NikA_DppA_OppA_like_17"/>
    <property type="match status" value="1"/>
</dbReference>
<evidence type="ECO:0000259" key="7">
    <source>
        <dbReference type="Pfam" id="PF00496"/>
    </source>
</evidence>
<evidence type="ECO:0000256" key="4">
    <source>
        <dbReference type="ARBA" id="ARBA00022729"/>
    </source>
</evidence>
<dbReference type="GO" id="GO:0043190">
    <property type="term" value="C:ATP-binding cassette (ABC) transporter complex"/>
    <property type="evidence" value="ECO:0007669"/>
    <property type="project" value="InterPro"/>
</dbReference>
<dbReference type="SUPFAM" id="SSF53850">
    <property type="entry name" value="Periplasmic binding protein-like II"/>
    <property type="match status" value="1"/>
</dbReference>
<dbReference type="GO" id="GO:1904680">
    <property type="term" value="F:peptide transmembrane transporter activity"/>
    <property type="evidence" value="ECO:0007669"/>
    <property type="project" value="TreeGrafter"/>
</dbReference>